<gene>
    <name evidence="1" type="ORF">HOO34_06655</name>
</gene>
<reference evidence="1 2" key="1">
    <citation type="journal article" date="2020" name="Front. Microbiol.">
        <title>Genomic Analysis and Antimicrobial Resistance of Aliarcobacter cryaerophilus Strains From German Water Poultry.</title>
        <authorList>
            <person name="Muller E."/>
            <person name="Hotzel H."/>
            <person name="Ahlers C."/>
            <person name="Hanel I."/>
            <person name="Tomaso H."/>
            <person name="Abdel-Glil M.Y."/>
        </authorList>
    </citation>
    <scope>NUCLEOTIDE SEQUENCE [LARGE SCALE GENOMIC DNA]</scope>
    <source>
        <strain evidence="1 2">16CS1285-4</strain>
    </source>
</reference>
<organism evidence="1 2">
    <name type="scientific">Aliarcobacter cryaerophilus</name>
    <dbReference type="NCBI Taxonomy" id="28198"/>
    <lineage>
        <taxon>Bacteria</taxon>
        <taxon>Pseudomonadati</taxon>
        <taxon>Campylobacterota</taxon>
        <taxon>Epsilonproteobacteria</taxon>
        <taxon>Campylobacterales</taxon>
        <taxon>Arcobacteraceae</taxon>
        <taxon>Aliarcobacter</taxon>
    </lineage>
</organism>
<evidence type="ECO:0000313" key="2">
    <source>
        <dbReference type="Proteomes" id="UP000515842"/>
    </source>
</evidence>
<dbReference type="EMBL" id="CP060693">
    <property type="protein sequence ID" value="QNM89356.1"/>
    <property type="molecule type" value="Genomic_DNA"/>
</dbReference>
<dbReference type="Proteomes" id="UP000515842">
    <property type="component" value="Chromosome"/>
</dbReference>
<evidence type="ECO:0000313" key="1">
    <source>
        <dbReference type="EMBL" id="QNM89356.1"/>
    </source>
</evidence>
<name>A0A7G9LL57_9BACT</name>
<sequence length="87" mass="10097">MKLKMLSSLQIDGKRTELSIANTLNENKNLNIYSYKSKAFRIEQQDEYLKISFSGNLQKATNIDSINLNKEQVEKLISRLTEMKNNL</sequence>
<dbReference type="AlphaFoldDB" id="A0A7G9LL57"/>
<accession>A0A7G9LL57</accession>
<proteinExistence type="predicted"/>
<protein>
    <submittedName>
        <fullName evidence="1">Uncharacterized protein</fullName>
    </submittedName>
</protein>
<dbReference type="RefSeq" id="WP_187473922.1">
    <property type="nucleotide sequence ID" value="NZ_CP060693.1"/>
</dbReference>